<dbReference type="Proteomes" id="UP001569428">
    <property type="component" value="Unassembled WGS sequence"/>
</dbReference>
<dbReference type="RefSeq" id="WP_371840772.1">
    <property type="nucleotide sequence ID" value="NZ_JBGMEK010000066.1"/>
</dbReference>
<sequence>MARVSYMLVITNRNIVDNELNKDVVNHEAFGEFQNFKGTNEIRLAKAVKHDQTWKVELVKEPSKITKSNMPSKKVFLSLRDELIINKKIVYFLLTVLTNHLRIA</sequence>
<accession>A0ABV4P530</accession>
<keyword evidence="2" id="KW-1185">Reference proteome</keyword>
<proteinExistence type="predicted"/>
<protein>
    <submittedName>
        <fullName evidence="1">Uncharacterized protein</fullName>
    </submittedName>
</protein>
<organism evidence="1 2">
    <name type="scientific">Microbulbifer epialgicus</name>
    <dbReference type="NCBI Taxonomy" id="393907"/>
    <lineage>
        <taxon>Bacteria</taxon>
        <taxon>Pseudomonadati</taxon>
        <taxon>Pseudomonadota</taxon>
        <taxon>Gammaproteobacteria</taxon>
        <taxon>Cellvibrionales</taxon>
        <taxon>Microbulbiferaceae</taxon>
        <taxon>Microbulbifer</taxon>
    </lineage>
</organism>
<comment type="caution">
    <text evidence="1">The sequence shown here is derived from an EMBL/GenBank/DDBJ whole genome shotgun (WGS) entry which is preliminary data.</text>
</comment>
<evidence type="ECO:0000313" key="2">
    <source>
        <dbReference type="Proteomes" id="UP001569428"/>
    </source>
</evidence>
<gene>
    <name evidence="1" type="ORF">ACCI49_19145</name>
</gene>
<dbReference type="EMBL" id="JBGMEK010000066">
    <property type="protein sequence ID" value="MFA0813028.1"/>
    <property type="molecule type" value="Genomic_DNA"/>
</dbReference>
<name>A0ABV4P530_9GAMM</name>
<evidence type="ECO:0000313" key="1">
    <source>
        <dbReference type="EMBL" id="MFA0813028.1"/>
    </source>
</evidence>
<reference evidence="1 2" key="1">
    <citation type="submission" date="2024-08" db="EMBL/GenBank/DDBJ databases">
        <authorList>
            <person name="Ishaq N."/>
        </authorList>
    </citation>
    <scope>NUCLEOTIDE SEQUENCE [LARGE SCALE GENOMIC DNA]</scope>
    <source>
        <strain evidence="1 2">DSM 18651</strain>
    </source>
</reference>